<protein>
    <submittedName>
        <fullName evidence="6">DoxX-like protein</fullName>
    </submittedName>
</protein>
<proteinExistence type="predicted"/>
<dbReference type="Proteomes" id="UP000228535">
    <property type="component" value="Unassembled WGS sequence"/>
</dbReference>
<evidence type="ECO:0000256" key="2">
    <source>
        <dbReference type="ARBA" id="ARBA00022692"/>
    </source>
</evidence>
<evidence type="ECO:0000256" key="1">
    <source>
        <dbReference type="ARBA" id="ARBA00004141"/>
    </source>
</evidence>
<gene>
    <name evidence="6" type="ORF">CLV45_1908</name>
</gene>
<feature type="transmembrane region" description="Helical" evidence="5">
    <location>
        <begin position="9"/>
        <end position="32"/>
    </location>
</feature>
<keyword evidence="4 5" id="KW-0472">Membrane</keyword>
<dbReference type="Pfam" id="PF13564">
    <property type="entry name" value="DoxX_2"/>
    <property type="match status" value="1"/>
</dbReference>
<evidence type="ECO:0000256" key="3">
    <source>
        <dbReference type="ARBA" id="ARBA00022989"/>
    </source>
</evidence>
<comment type="caution">
    <text evidence="6">The sequence shown here is derived from an EMBL/GenBank/DDBJ whole genome shotgun (WGS) entry which is preliminary data.</text>
</comment>
<name>A0A2M9BRB0_9BACT</name>
<keyword evidence="2 5" id="KW-0812">Transmembrane</keyword>
<dbReference type="OrthoDB" id="7960583at2"/>
<dbReference type="AlphaFoldDB" id="A0A2M9BRB0"/>
<feature type="transmembrane region" description="Helical" evidence="5">
    <location>
        <begin position="76"/>
        <end position="93"/>
    </location>
</feature>
<keyword evidence="7" id="KW-1185">Reference proteome</keyword>
<evidence type="ECO:0000256" key="4">
    <source>
        <dbReference type="ARBA" id="ARBA00023136"/>
    </source>
</evidence>
<sequence length="142" mass="15397">MKPRTLTRLYWALTGLFTMLMLMDGVAGILQVADGQAAMHQLGYPVYLMTILGTAKILGSVALLQPFFRTVKEWAYAGFAISFIGAALSWALSGGGVGMVLPPVVMLVALLGLHALWRQYERRDKSTTTLPEYTSAEAVSVS</sequence>
<dbReference type="GO" id="GO:0016020">
    <property type="term" value="C:membrane"/>
    <property type="evidence" value="ECO:0007669"/>
    <property type="project" value="UniProtKB-SubCell"/>
</dbReference>
<accession>A0A2M9BRB0</accession>
<reference evidence="6 7" key="1">
    <citation type="submission" date="2017-11" db="EMBL/GenBank/DDBJ databases">
        <title>Genomic Encyclopedia of Archaeal and Bacterial Type Strains, Phase II (KMG-II): From Individual Species to Whole Genera.</title>
        <authorList>
            <person name="Goeker M."/>
        </authorList>
    </citation>
    <scope>NUCLEOTIDE SEQUENCE [LARGE SCALE GENOMIC DNA]</scope>
    <source>
        <strain evidence="6 7">DSM 11115</strain>
    </source>
</reference>
<dbReference type="InterPro" id="IPR032808">
    <property type="entry name" value="DoxX"/>
</dbReference>
<keyword evidence="3 5" id="KW-1133">Transmembrane helix</keyword>
<dbReference type="RefSeq" id="WP_100336127.1">
    <property type="nucleotide sequence ID" value="NZ_PGFA01000001.1"/>
</dbReference>
<organism evidence="6 7">
    <name type="scientific">Hymenobacter chitinivorans DSM 11115</name>
    <dbReference type="NCBI Taxonomy" id="1121954"/>
    <lineage>
        <taxon>Bacteria</taxon>
        <taxon>Pseudomonadati</taxon>
        <taxon>Bacteroidota</taxon>
        <taxon>Cytophagia</taxon>
        <taxon>Cytophagales</taxon>
        <taxon>Hymenobacteraceae</taxon>
        <taxon>Hymenobacter</taxon>
    </lineage>
</organism>
<feature type="transmembrane region" description="Helical" evidence="5">
    <location>
        <begin position="99"/>
        <end position="117"/>
    </location>
</feature>
<evidence type="ECO:0000313" key="6">
    <source>
        <dbReference type="EMBL" id="PJJ60480.1"/>
    </source>
</evidence>
<comment type="subcellular location">
    <subcellularLocation>
        <location evidence="1">Membrane</location>
        <topology evidence="1">Multi-pass membrane protein</topology>
    </subcellularLocation>
</comment>
<dbReference type="EMBL" id="PGFA01000001">
    <property type="protein sequence ID" value="PJJ60480.1"/>
    <property type="molecule type" value="Genomic_DNA"/>
</dbReference>
<feature type="transmembrane region" description="Helical" evidence="5">
    <location>
        <begin position="44"/>
        <end position="64"/>
    </location>
</feature>
<evidence type="ECO:0000313" key="7">
    <source>
        <dbReference type="Proteomes" id="UP000228535"/>
    </source>
</evidence>
<evidence type="ECO:0000256" key="5">
    <source>
        <dbReference type="SAM" id="Phobius"/>
    </source>
</evidence>